<evidence type="ECO:0000256" key="5">
    <source>
        <dbReference type="SAM" id="MobiDB-lite"/>
    </source>
</evidence>
<keyword evidence="2" id="KW-0805">Transcription regulation</keyword>
<dbReference type="PROSITE" id="PS51821">
    <property type="entry name" value="VELVET"/>
    <property type="match status" value="1"/>
</dbReference>
<keyword evidence="4" id="KW-0539">Nucleus</keyword>
<dbReference type="PANTHER" id="PTHR33572:SF3">
    <property type="entry name" value="VELVET COMPLEX SUBUNIT B"/>
    <property type="match status" value="1"/>
</dbReference>
<keyword evidence="3" id="KW-0804">Transcription</keyword>
<dbReference type="InParanoid" id="A0A1Y2FQA3"/>
<name>A0A1Y2FQA3_9BASI</name>
<dbReference type="EMBL" id="MCGR01000016">
    <property type="protein sequence ID" value="ORY85386.1"/>
    <property type="molecule type" value="Genomic_DNA"/>
</dbReference>
<evidence type="ECO:0000256" key="4">
    <source>
        <dbReference type="ARBA" id="ARBA00023242"/>
    </source>
</evidence>
<sequence>MEHPQGMVELLASLAPQLDCTFVLEIVQQPVRARMCGLGDRDRRPITPPLIAKLVCKDPRTGEPLPVEDLDTSFLIVAADLRTPELEDANIVRTTPSWDSHHTSTAPSTAASSCASSIRSPSLDPSPRFAERHLSPQFSEQSSAPPSPRKRSRDEPTLPTPPTTVDLEAGEFSPPSGSTHCAPLPPTSPPIPQSPNRPPSPKQSPIISYVKHESLDSTSAPSFKRRRTSEASAESAAFVPYANDARVQHHLALEHPPPIPNLIGALHTNAFKLNDEDGEAGIFFVLPDLSVRTEGSFRLRLRLLSIGHQGSRTDGGTAVVASTDSQPFVVSSAKKFEGMMDPTSLSKCFAKQGVRIPTRKVARGSKGKESNGGSPEGQ</sequence>
<gene>
    <name evidence="7" type="ORF">BCR35DRAFT_351706</name>
</gene>
<dbReference type="InterPro" id="IPR021740">
    <property type="entry name" value="Velvet"/>
</dbReference>
<evidence type="ECO:0000256" key="1">
    <source>
        <dbReference type="ARBA" id="ARBA00004123"/>
    </source>
</evidence>
<comment type="caution">
    <text evidence="7">The sequence shown here is derived from an EMBL/GenBank/DDBJ whole genome shotgun (WGS) entry which is preliminary data.</text>
</comment>
<dbReference type="OrthoDB" id="1746739at2759"/>
<dbReference type="Pfam" id="PF11754">
    <property type="entry name" value="Velvet"/>
    <property type="match status" value="1"/>
</dbReference>
<accession>A0A1Y2FQA3</accession>
<feature type="compositionally biased region" description="Pro residues" evidence="5">
    <location>
        <begin position="183"/>
        <end position="202"/>
    </location>
</feature>
<dbReference type="PANTHER" id="PTHR33572">
    <property type="entry name" value="SPORE DEVELOPMENT REGULATOR VOSA"/>
    <property type="match status" value="1"/>
</dbReference>
<comment type="subcellular location">
    <subcellularLocation>
        <location evidence="1">Nucleus</location>
    </subcellularLocation>
</comment>
<evidence type="ECO:0000313" key="8">
    <source>
        <dbReference type="Proteomes" id="UP000193467"/>
    </source>
</evidence>
<evidence type="ECO:0000259" key="6">
    <source>
        <dbReference type="PROSITE" id="PS51821"/>
    </source>
</evidence>
<dbReference type="GO" id="GO:0005634">
    <property type="term" value="C:nucleus"/>
    <property type="evidence" value="ECO:0007669"/>
    <property type="project" value="UniProtKB-SubCell"/>
</dbReference>
<feature type="region of interest" description="Disordered" evidence="5">
    <location>
        <begin position="92"/>
        <end position="205"/>
    </location>
</feature>
<keyword evidence="8" id="KW-1185">Reference proteome</keyword>
<reference evidence="7 8" key="1">
    <citation type="submission" date="2016-07" db="EMBL/GenBank/DDBJ databases">
        <title>Pervasive Adenine N6-methylation of Active Genes in Fungi.</title>
        <authorList>
            <consortium name="DOE Joint Genome Institute"/>
            <person name="Mondo S.J."/>
            <person name="Dannebaum R.O."/>
            <person name="Kuo R.C."/>
            <person name="Labutti K."/>
            <person name="Haridas S."/>
            <person name="Kuo A."/>
            <person name="Salamov A."/>
            <person name="Ahrendt S.R."/>
            <person name="Lipzen A."/>
            <person name="Sullivan W."/>
            <person name="Andreopoulos W.B."/>
            <person name="Clum A."/>
            <person name="Lindquist E."/>
            <person name="Daum C."/>
            <person name="Ramamoorthy G.K."/>
            <person name="Gryganskyi A."/>
            <person name="Culley D."/>
            <person name="Magnuson J.K."/>
            <person name="James T.Y."/>
            <person name="O'Malley M.A."/>
            <person name="Stajich J.E."/>
            <person name="Spatafora J.W."/>
            <person name="Visel A."/>
            <person name="Grigoriev I.V."/>
        </authorList>
    </citation>
    <scope>NUCLEOTIDE SEQUENCE [LARGE SCALE GENOMIC DNA]</scope>
    <source>
        <strain evidence="7 8">62-1032</strain>
    </source>
</reference>
<evidence type="ECO:0000256" key="3">
    <source>
        <dbReference type="ARBA" id="ARBA00023163"/>
    </source>
</evidence>
<dbReference type="STRING" id="106004.A0A1Y2FQA3"/>
<protein>
    <submittedName>
        <fullName evidence="7">Velvet factor</fullName>
    </submittedName>
</protein>
<dbReference type="InterPro" id="IPR037525">
    <property type="entry name" value="Velvet_dom"/>
</dbReference>
<feature type="region of interest" description="Disordered" evidence="5">
    <location>
        <begin position="359"/>
        <end position="378"/>
    </location>
</feature>
<dbReference type="Gene3D" id="2.60.40.3960">
    <property type="entry name" value="Velvet domain"/>
    <property type="match status" value="2"/>
</dbReference>
<dbReference type="AlphaFoldDB" id="A0A1Y2FQA3"/>
<organism evidence="7 8">
    <name type="scientific">Leucosporidium creatinivorum</name>
    <dbReference type="NCBI Taxonomy" id="106004"/>
    <lineage>
        <taxon>Eukaryota</taxon>
        <taxon>Fungi</taxon>
        <taxon>Dikarya</taxon>
        <taxon>Basidiomycota</taxon>
        <taxon>Pucciniomycotina</taxon>
        <taxon>Microbotryomycetes</taxon>
        <taxon>Leucosporidiales</taxon>
        <taxon>Leucosporidium</taxon>
    </lineage>
</organism>
<feature type="compositionally biased region" description="Low complexity" evidence="5">
    <location>
        <begin position="103"/>
        <end position="122"/>
    </location>
</feature>
<evidence type="ECO:0000313" key="7">
    <source>
        <dbReference type="EMBL" id="ORY85386.1"/>
    </source>
</evidence>
<evidence type="ECO:0000256" key="2">
    <source>
        <dbReference type="ARBA" id="ARBA00023015"/>
    </source>
</evidence>
<dbReference type="Proteomes" id="UP000193467">
    <property type="component" value="Unassembled WGS sequence"/>
</dbReference>
<proteinExistence type="predicted"/>
<dbReference type="InterPro" id="IPR038491">
    <property type="entry name" value="Velvet_dom_sf"/>
</dbReference>
<feature type="domain" description="Velvet" evidence="6">
    <location>
        <begin position="15"/>
        <end position="359"/>
    </location>
</feature>